<dbReference type="Gene3D" id="2.60.40.10">
    <property type="entry name" value="Immunoglobulins"/>
    <property type="match status" value="1"/>
</dbReference>
<keyword evidence="2" id="KW-1185">Reference proteome</keyword>
<dbReference type="KEGG" id="hmi:soil367_05640"/>
<proteinExistence type="predicted"/>
<dbReference type="OrthoDB" id="6369989at2"/>
<dbReference type="Proteomes" id="UP000298049">
    <property type="component" value="Chromosome"/>
</dbReference>
<dbReference type="InterPro" id="IPR036116">
    <property type="entry name" value="FN3_sf"/>
</dbReference>
<dbReference type="EMBL" id="CP031093">
    <property type="protein sequence ID" value="QCF25449.1"/>
    <property type="molecule type" value="Genomic_DNA"/>
</dbReference>
<dbReference type="PROSITE" id="PS51257">
    <property type="entry name" value="PROKAR_LIPOPROTEIN"/>
    <property type="match status" value="1"/>
</dbReference>
<evidence type="ECO:0000313" key="1">
    <source>
        <dbReference type="EMBL" id="QCF25449.1"/>
    </source>
</evidence>
<dbReference type="AlphaFoldDB" id="A0A4P7XES7"/>
<organism evidence="1 2">
    <name type="scientific">Hydrocarboniclastica marina</name>
    <dbReference type="NCBI Taxonomy" id="2259620"/>
    <lineage>
        <taxon>Bacteria</taxon>
        <taxon>Pseudomonadati</taxon>
        <taxon>Pseudomonadota</taxon>
        <taxon>Gammaproteobacteria</taxon>
        <taxon>Alteromonadales</taxon>
        <taxon>Alteromonadaceae</taxon>
        <taxon>Hydrocarboniclastica</taxon>
    </lineage>
</organism>
<evidence type="ECO:0000313" key="2">
    <source>
        <dbReference type="Proteomes" id="UP000298049"/>
    </source>
</evidence>
<dbReference type="SUPFAM" id="SSF49265">
    <property type="entry name" value="Fibronectin type III"/>
    <property type="match status" value="1"/>
</dbReference>
<sequence>MSKTAKRLLKQGLVTLPLVALLSGCIDGLPDGAGGNALVDSGTVEVSGGAVKGVIQQGIVKAHRLVLNEQGVYVADSSISETVRTNANGGFKLKLKGGAEGWALVELAADASTTMKCDVMPGCTVGSRMVPFGEAFALDSGFTLRGAVDLSRGEVFLTPLSHLAVSLAEQKKGGLTSESITTAYDDVEQMFGLTAGSLQVAPPDLTNLGSGTTLTENQLQLAIVNAAFLAVVNDNADWTTITEVLEDMSGQITKPIGLSGQRNDLWVGELIGTAADQSTQVRTKYSDSAALIGKFDKVAEHNNDYFDAILAADGVSGNIDFDQRLADTVTPPKGLNGNKPNKVVTEVPQEVVTEVPEVITEAPKSDDNVAGDDTNAAPEIAANAALLSWGAPMQREDGTSLYPGDIAGYELRYGRTAEELGQFVETVEGTVTSKLISGLEAGTWMFEIRTIDTDENVSRWSASVSKTVNI</sequence>
<name>A0A4P7XES7_9ALTE</name>
<dbReference type="InterPro" id="IPR003961">
    <property type="entry name" value="FN3_dom"/>
</dbReference>
<dbReference type="RefSeq" id="WP_136547739.1">
    <property type="nucleotide sequence ID" value="NZ_CP031093.1"/>
</dbReference>
<protein>
    <submittedName>
        <fullName evidence="1">Fibronectin type III domain-containing protein</fullName>
    </submittedName>
</protein>
<dbReference type="CDD" id="cd00063">
    <property type="entry name" value="FN3"/>
    <property type="match status" value="1"/>
</dbReference>
<gene>
    <name evidence="1" type="ORF">soil367_05640</name>
</gene>
<reference evidence="1 2" key="1">
    <citation type="submission" date="2018-07" db="EMBL/GenBank/DDBJ databases">
        <title>Marsedoiliclastica nanhaica gen. nov. sp. nov., a novel marine hydrocarbonoclastic bacterium isolated from an in-situ enriched hydrocarbon-degrading consortium in deep-sea sediment.</title>
        <authorList>
            <person name="Dong C."/>
            <person name="Ma T."/>
            <person name="Liu R."/>
            <person name="Shao Z."/>
        </authorList>
    </citation>
    <scope>NUCLEOTIDE SEQUENCE [LARGE SCALE GENOMIC DNA]</scope>
    <source>
        <strain evidence="2">soil36-7</strain>
    </source>
</reference>
<accession>A0A4P7XES7</accession>
<dbReference type="InterPro" id="IPR013783">
    <property type="entry name" value="Ig-like_fold"/>
</dbReference>